<dbReference type="InterPro" id="IPR029063">
    <property type="entry name" value="SAM-dependent_MTases_sf"/>
</dbReference>
<feature type="region of interest" description="Disordered" evidence="6">
    <location>
        <begin position="1"/>
        <end position="31"/>
    </location>
</feature>
<name>A0AAD5RZK4_9PEZI</name>
<feature type="binding site" evidence="5">
    <location>
        <position position="140"/>
    </location>
    <ligand>
        <name>S-adenosyl-L-methionine</name>
        <dbReference type="ChEBI" id="CHEBI:59789"/>
    </ligand>
</feature>
<evidence type="ECO:0000256" key="3">
    <source>
        <dbReference type="ARBA" id="ARBA00022679"/>
    </source>
</evidence>
<evidence type="ECO:0000256" key="2">
    <source>
        <dbReference type="ARBA" id="ARBA00022603"/>
    </source>
</evidence>
<feature type="binding site" evidence="5">
    <location>
        <position position="107"/>
    </location>
    <ligand>
        <name>S-adenosyl-L-methionine</name>
        <dbReference type="ChEBI" id="CHEBI:59789"/>
    </ligand>
</feature>
<reference evidence="7" key="1">
    <citation type="submission" date="2022-07" db="EMBL/GenBank/DDBJ databases">
        <title>Draft genome sequence of Zalerion maritima ATCC 34329, a (micro)plastics degrading marine fungus.</title>
        <authorList>
            <person name="Paco A."/>
            <person name="Goncalves M.F.M."/>
            <person name="Rocha-Santos T.A.P."/>
            <person name="Alves A."/>
        </authorList>
    </citation>
    <scope>NUCLEOTIDE SEQUENCE</scope>
    <source>
        <strain evidence="7">ATCC 34329</strain>
    </source>
</reference>
<dbReference type="HAMAP" id="MF_03223">
    <property type="entry name" value="Methyltr_EFM7"/>
    <property type="match status" value="1"/>
</dbReference>
<comment type="subcellular location">
    <subcellularLocation>
        <location evidence="5">Cytoplasm</location>
    </subcellularLocation>
</comment>
<evidence type="ECO:0000256" key="1">
    <source>
        <dbReference type="ARBA" id="ARBA00022490"/>
    </source>
</evidence>
<dbReference type="InterPro" id="IPR025784">
    <property type="entry name" value="EFM7"/>
</dbReference>
<evidence type="ECO:0000256" key="5">
    <source>
        <dbReference type="HAMAP-Rule" id="MF_03223"/>
    </source>
</evidence>
<accession>A0AAD5RZK4</accession>
<gene>
    <name evidence="5" type="primary">EFM7</name>
    <name evidence="7" type="ORF">MKZ38_001443</name>
</gene>
<feature type="binding site" evidence="5">
    <location>
        <begin position="85"/>
        <end position="87"/>
    </location>
    <ligand>
        <name>S-adenosyl-L-methionine</name>
        <dbReference type="ChEBI" id="CHEBI:59789"/>
    </ligand>
</feature>
<keyword evidence="3 5" id="KW-0808">Transferase</keyword>
<comment type="similarity">
    <text evidence="5">Belongs to the class I-like SAM-binding methyltransferase superfamily. EFM7 family.</text>
</comment>
<dbReference type="EMBL" id="JAKWBI020000013">
    <property type="protein sequence ID" value="KAJ2906462.1"/>
    <property type="molecule type" value="Genomic_DNA"/>
</dbReference>
<dbReference type="EC" id="2.1.1.-" evidence="5"/>
<dbReference type="Pfam" id="PF10294">
    <property type="entry name" value="Methyltransf_16"/>
    <property type="match status" value="1"/>
</dbReference>
<dbReference type="Proteomes" id="UP001201980">
    <property type="component" value="Unassembled WGS sequence"/>
</dbReference>
<dbReference type="PANTHER" id="PTHR14614:SF10">
    <property type="entry name" value="PROTEIN N-TERMINAL AND LYSINE N-METHYLTRANSFERASE EFM7"/>
    <property type="match status" value="1"/>
</dbReference>
<keyword evidence="4 5" id="KW-0949">S-adenosyl-L-methionine</keyword>
<proteinExistence type="inferred from homology"/>
<feature type="binding site" evidence="5">
    <location>
        <position position="163"/>
    </location>
    <ligand>
        <name>S-adenosyl-L-methionine</name>
        <dbReference type="ChEBI" id="CHEBI:59789"/>
    </ligand>
</feature>
<dbReference type="SUPFAM" id="SSF53335">
    <property type="entry name" value="S-adenosyl-L-methionine-dependent methyltransferases"/>
    <property type="match status" value="1"/>
</dbReference>
<feature type="compositionally biased region" description="Acidic residues" evidence="6">
    <location>
        <begin position="8"/>
        <end position="21"/>
    </location>
</feature>
<dbReference type="PANTHER" id="PTHR14614">
    <property type="entry name" value="HEPATOCELLULAR CARCINOMA-ASSOCIATED ANTIGEN"/>
    <property type="match status" value="1"/>
</dbReference>
<evidence type="ECO:0000313" key="7">
    <source>
        <dbReference type="EMBL" id="KAJ2906462.1"/>
    </source>
</evidence>
<dbReference type="GO" id="GO:0016279">
    <property type="term" value="F:protein-lysine N-methyltransferase activity"/>
    <property type="evidence" value="ECO:0007669"/>
    <property type="project" value="UniProtKB-UniRule"/>
</dbReference>
<keyword evidence="8" id="KW-1185">Reference proteome</keyword>
<sequence length="254" mass="28141">MVPKDADTQDDETGGLFDDPEGYYPPTPPPTTQTHKLLSGQTVTLHLVGHSPLEAHHLWNGSKTISNWFETHEADVKDKTVLELGAAAGLPSIVCAALGAKKVIVTDFPDPDLVANMQKNIDICTLLPDPKPIVAQGYVWGADTVPLLDNINPESGFDILILADLLFRHSEHGHLLDTVQGALKKTKDSKALVFFTSYRPWLKHKDMAFFDLARERGFVVEKLLDEKLERPLFENDPGDVDVQKTVTGWSLTWP</sequence>
<dbReference type="GO" id="GO:0005737">
    <property type="term" value="C:cytoplasm"/>
    <property type="evidence" value="ECO:0007669"/>
    <property type="project" value="UniProtKB-SubCell"/>
</dbReference>
<feature type="binding site" evidence="5">
    <location>
        <position position="59"/>
    </location>
    <ligand>
        <name>S-adenosyl-L-methionine</name>
        <dbReference type="ChEBI" id="CHEBI:59789"/>
    </ligand>
</feature>
<keyword evidence="2 5" id="KW-0489">Methyltransferase</keyword>
<dbReference type="GO" id="GO:0071885">
    <property type="term" value="F:N-terminal protein N-methyltransferase activity"/>
    <property type="evidence" value="ECO:0007669"/>
    <property type="project" value="UniProtKB-UniRule"/>
</dbReference>
<comment type="caution">
    <text evidence="7">The sequence shown here is derived from an EMBL/GenBank/DDBJ whole genome shotgun (WGS) entry which is preliminary data.</text>
</comment>
<comment type="function">
    <text evidence="5">S-adenosyl-L-methionine-dependent protein methyltransferase that trimethylates the N-terminal glycine 'Gly-2' of elongation factor 1-alpha, before also catalyzing the mono- and dimethylation of 'Lys-3'.</text>
</comment>
<dbReference type="InterPro" id="IPR019410">
    <property type="entry name" value="Methyltransf_16"/>
</dbReference>
<protein>
    <recommendedName>
        <fullName evidence="5">Protein N-terminal and lysine N-methyltransferase EFM7</fullName>
        <ecNumber evidence="5">2.1.1.-</ecNumber>
    </recommendedName>
    <alternativeName>
        <fullName evidence="5">Elongation factor methyltransferase 7</fullName>
    </alternativeName>
</protein>
<dbReference type="PROSITE" id="PS51560">
    <property type="entry name" value="SAM_MT_NNT1"/>
    <property type="match status" value="1"/>
</dbReference>
<keyword evidence="1 5" id="KW-0963">Cytoplasm</keyword>
<dbReference type="Gene3D" id="3.40.50.150">
    <property type="entry name" value="Vaccinia Virus protein VP39"/>
    <property type="match status" value="1"/>
</dbReference>
<evidence type="ECO:0000313" key="8">
    <source>
        <dbReference type="Proteomes" id="UP001201980"/>
    </source>
</evidence>
<organism evidence="7 8">
    <name type="scientific">Zalerion maritima</name>
    <dbReference type="NCBI Taxonomy" id="339359"/>
    <lineage>
        <taxon>Eukaryota</taxon>
        <taxon>Fungi</taxon>
        <taxon>Dikarya</taxon>
        <taxon>Ascomycota</taxon>
        <taxon>Pezizomycotina</taxon>
        <taxon>Sordariomycetes</taxon>
        <taxon>Lulworthiomycetidae</taxon>
        <taxon>Lulworthiales</taxon>
        <taxon>Lulworthiaceae</taxon>
        <taxon>Zalerion</taxon>
    </lineage>
</organism>
<evidence type="ECO:0000256" key="4">
    <source>
        <dbReference type="ARBA" id="ARBA00022691"/>
    </source>
</evidence>
<dbReference type="AlphaFoldDB" id="A0AAD5RZK4"/>
<dbReference type="GO" id="GO:0032259">
    <property type="term" value="P:methylation"/>
    <property type="evidence" value="ECO:0007669"/>
    <property type="project" value="UniProtKB-KW"/>
</dbReference>
<evidence type="ECO:0000256" key="6">
    <source>
        <dbReference type="SAM" id="MobiDB-lite"/>
    </source>
</evidence>